<comment type="caution">
    <text evidence="1">The sequence shown here is derived from an EMBL/GenBank/DDBJ whole genome shotgun (WGS) entry which is preliminary data.</text>
</comment>
<sequence length="137" mass="16256">MSFYPETSTINIKDDEKVIKFERVFQRAECKHSHIEISEEDNEVLCLDCKTKLNPIWWISKYLKHLNQVTERNNRMLSEAREITKKLEKKSKFMCKHCHEVNTIDFKKLPSKAAIERGMSVVSEEFEGIRVEIERHG</sequence>
<gene>
    <name evidence="1" type="ORF">ACFODO_07550</name>
</gene>
<proteinExistence type="predicted"/>
<protein>
    <submittedName>
        <fullName evidence="1">Uncharacterized protein</fullName>
    </submittedName>
</protein>
<accession>A0ABV7BCH8</accession>
<evidence type="ECO:0000313" key="1">
    <source>
        <dbReference type="EMBL" id="MFC2995127.1"/>
    </source>
</evidence>
<name>A0ABV7BCH8_9GAMM</name>
<organism evidence="1 2">
    <name type="scientific">Acinetobacter sichuanensis</name>
    <dbReference type="NCBI Taxonomy" id="2136183"/>
    <lineage>
        <taxon>Bacteria</taxon>
        <taxon>Pseudomonadati</taxon>
        <taxon>Pseudomonadota</taxon>
        <taxon>Gammaproteobacteria</taxon>
        <taxon>Moraxellales</taxon>
        <taxon>Moraxellaceae</taxon>
        <taxon>Acinetobacter</taxon>
    </lineage>
</organism>
<dbReference type="Proteomes" id="UP001595455">
    <property type="component" value="Unassembled WGS sequence"/>
</dbReference>
<keyword evidence="2" id="KW-1185">Reference proteome</keyword>
<dbReference type="EMBL" id="JBHRSF010000016">
    <property type="protein sequence ID" value="MFC2995127.1"/>
    <property type="molecule type" value="Genomic_DNA"/>
</dbReference>
<evidence type="ECO:0000313" key="2">
    <source>
        <dbReference type="Proteomes" id="UP001595455"/>
    </source>
</evidence>
<reference evidence="2" key="1">
    <citation type="journal article" date="2019" name="Int. J. Syst. Evol. Microbiol.">
        <title>The Global Catalogue of Microorganisms (GCM) 10K type strain sequencing project: providing services to taxonomists for standard genome sequencing and annotation.</title>
        <authorList>
            <consortium name="The Broad Institute Genomics Platform"/>
            <consortium name="The Broad Institute Genome Sequencing Center for Infectious Disease"/>
            <person name="Wu L."/>
            <person name="Ma J."/>
        </authorList>
    </citation>
    <scope>NUCLEOTIDE SEQUENCE [LARGE SCALE GENOMIC DNA]</scope>
    <source>
        <strain evidence="2">KCTC 62575</strain>
    </source>
</reference>
<dbReference type="RefSeq" id="WP_378227190.1">
    <property type="nucleotide sequence ID" value="NZ_JBHRSF010000016.1"/>
</dbReference>